<evidence type="ECO:0000313" key="3">
    <source>
        <dbReference type="Proteomes" id="UP001558534"/>
    </source>
</evidence>
<dbReference type="RefSeq" id="WP_368636589.1">
    <property type="nucleotide sequence ID" value="NZ_JBFRHK010000006.1"/>
</dbReference>
<sequence>MYIKNYKNIIDKLNCMGSWTYEEIVGIKYNIEQDFEDNYITVLDLTFKVEVINTKQCFKLKKRYYNVSNFSLKKVTKLYLTNSLIIHDKKELGWDSDQRYHVHDDSGYGENDGYNFIEFYCSSIEALSLEEFYSTSA</sequence>
<dbReference type="EMBL" id="JBFRHK010000007">
    <property type="protein sequence ID" value="MEX3746010.1"/>
    <property type="molecule type" value="Genomic_DNA"/>
</dbReference>
<keyword evidence="3" id="KW-1185">Reference proteome</keyword>
<accession>A0ABV3VXR8</accession>
<evidence type="ECO:0000313" key="2">
    <source>
        <dbReference type="EMBL" id="MEX3746010.1"/>
    </source>
</evidence>
<comment type="caution">
    <text evidence="1">The sequence shown here is derived from an EMBL/GenBank/DDBJ whole genome shotgun (WGS) entry which is preliminary data.</text>
</comment>
<name>A0ABV3VXR8_9BACI</name>
<evidence type="ECO:0000313" key="1">
    <source>
        <dbReference type="EMBL" id="MEX3745710.1"/>
    </source>
</evidence>
<dbReference type="Proteomes" id="UP001558534">
    <property type="component" value="Unassembled WGS sequence"/>
</dbReference>
<protein>
    <submittedName>
        <fullName evidence="1">Uncharacterized protein</fullName>
    </submittedName>
</protein>
<organism evidence="1 3">
    <name type="scientific">Lysinibacillus xylanilyticus</name>
    <dbReference type="NCBI Taxonomy" id="582475"/>
    <lineage>
        <taxon>Bacteria</taxon>
        <taxon>Bacillati</taxon>
        <taxon>Bacillota</taxon>
        <taxon>Bacilli</taxon>
        <taxon>Bacillales</taxon>
        <taxon>Bacillaceae</taxon>
        <taxon>Lysinibacillus</taxon>
    </lineage>
</organism>
<proteinExistence type="predicted"/>
<gene>
    <name evidence="1" type="ORF">AB1300_11240</name>
    <name evidence="2" type="ORF">AB1300_12785</name>
</gene>
<dbReference type="EMBL" id="JBFRHK010000006">
    <property type="protein sequence ID" value="MEX3745710.1"/>
    <property type="molecule type" value="Genomic_DNA"/>
</dbReference>
<reference evidence="1 3" key="1">
    <citation type="submission" date="2024-07" db="EMBL/GenBank/DDBJ databases">
        <title>Characterization of a bacterium isolated from hydrolysated instant sea cucumber by whole-genome sequencing and metabolomics.</title>
        <authorList>
            <person name="Luo X."/>
            <person name="Zhang Z."/>
            <person name="Zheng Z."/>
            <person name="Zhang W."/>
            <person name="Ming T."/>
            <person name="Jiao L."/>
            <person name="Su X."/>
            <person name="Kong F."/>
            <person name="Xu J."/>
        </authorList>
    </citation>
    <scope>NUCLEOTIDE SEQUENCE [LARGE SCALE GENOMIC DNA]</scope>
    <source>
        <strain evidence="1 3">XL-2024</strain>
    </source>
</reference>